<feature type="compositionally biased region" description="Polar residues" evidence="5">
    <location>
        <begin position="10"/>
        <end position="22"/>
    </location>
</feature>
<evidence type="ECO:0000313" key="6">
    <source>
        <dbReference type="EMBL" id="CRG90559.1"/>
    </source>
</evidence>
<dbReference type="AlphaFoldDB" id="A0A0U1M4P7"/>
<comment type="pathway">
    <text evidence="1">Secondary metabolite biosynthesis.</text>
</comment>
<reference evidence="6 7" key="1">
    <citation type="submission" date="2015-04" db="EMBL/GenBank/DDBJ databases">
        <authorList>
            <person name="Syromyatnikov M.Y."/>
            <person name="Popov V.N."/>
        </authorList>
    </citation>
    <scope>NUCLEOTIDE SEQUENCE [LARGE SCALE GENOMIC DNA]</scope>
    <source>
        <strain evidence="6">WF-38-12</strain>
    </source>
</reference>
<protein>
    <submittedName>
        <fullName evidence="6">Putative cellulose synthase A catalytic subunit 1 [UDP-forming]</fullName>
    </submittedName>
</protein>
<evidence type="ECO:0000256" key="3">
    <source>
        <dbReference type="ARBA" id="ARBA00022691"/>
    </source>
</evidence>
<name>A0A0U1M4P7_TALIS</name>
<evidence type="ECO:0000256" key="5">
    <source>
        <dbReference type="SAM" id="MobiDB-lite"/>
    </source>
</evidence>
<evidence type="ECO:0000256" key="2">
    <source>
        <dbReference type="ARBA" id="ARBA00022679"/>
    </source>
</evidence>
<dbReference type="EMBL" id="CVMT01000008">
    <property type="protein sequence ID" value="CRG90559.1"/>
    <property type="molecule type" value="Genomic_DNA"/>
</dbReference>
<dbReference type="InterPro" id="IPR029063">
    <property type="entry name" value="SAM-dependent_MTases_sf"/>
</dbReference>
<evidence type="ECO:0000256" key="1">
    <source>
        <dbReference type="ARBA" id="ARBA00005179"/>
    </source>
</evidence>
<dbReference type="Gene3D" id="3.40.50.150">
    <property type="entry name" value="Vaccinia Virus protein VP39"/>
    <property type="match status" value="1"/>
</dbReference>
<accession>A0A0U1M4P7</accession>
<dbReference type="OrthoDB" id="2094832at2759"/>
<evidence type="ECO:0000313" key="7">
    <source>
        <dbReference type="Proteomes" id="UP000054383"/>
    </source>
</evidence>
<organism evidence="6 7">
    <name type="scientific">Talaromyces islandicus</name>
    <name type="common">Penicillium islandicum</name>
    <dbReference type="NCBI Taxonomy" id="28573"/>
    <lineage>
        <taxon>Eukaryota</taxon>
        <taxon>Fungi</taxon>
        <taxon>Dikarya</taxon>
        <taxon>Ascomycota</taxon>
        <taxon>Pezizomycotina</taxon>
        <taxon>Eurotiomycetes</taxon>
        <taxon>Eurotiomycetidae</taxon>
        <taxon>Eurotiales</taxon>
        <taxon>Trichocomaceae</taxon>
        <taxon>Talaromyces</taxon>
        <taxon>Talaromyces sect. Islandici</taxon>
    </lineage>
</organism>
<dbReference type="GO" id="GO:0016740">
    <property type="term" value="F:transferase activity"/>
    <property type="evidence" value="ECO:0007669"/>
    <property type="project" value="UniProtKB-KW"/>
</dbReference>
<proteinExistence type="inferred from homology"/>
<keyword evidence="2" id="KW-0808">Transferase</keyword>
<feature type="region of interest" description="Disordered" evidence="5">
    <location>
        <begin position="1"/>
        <end position="22"/>
    </location>
</feature>
<keyword evidence="7" id="KW-1185">Reference proteome</keyword>
<dbReference type="SUPFAM" id="SSF53335">
    <property type="entry name" value="S-adenosyl-L-methionine-dependent methyltransferases"/>
    <property type="match status" value="1"/>
</dbReference>
<dbReference type="STRING" id="28573.A0A0U1M4P7"/>
<sequence>MPPLSRTDQDSILPTSGNSQINAEGSHDVLSNSAVVPGKPHKALLRGFVTLSGAEDEEHDMRRELQYTVKRGEFYAEIKEKEEDIRCVVASHCGLASPDLVHIPDIFYEEKVLWKHGSFNVCIPASIKQPRQSLPSKMAFRVPLLYKDGEDFYPGNCEAKLRSEAATYIWIDENCPDVPIPTLRGFGVPGGLSATPLTLAAQQLHYKLLRGPTSTTFKLVNNSHIVMATQPENEAAKKFEEKKDKINPEAQSLLESYSKIEPDKVLQHVVTLRDEAFSVYHYSCIGQMRFLSFNLSKMPFYPRILSLLKSSANAGFLDAGCCFGQEIRFLANQGIPHSQLYGCDLEQVFIDLGYRLFLDGGGKLGAKFFVGDLTQPQDTAYENGALAQGLKNKVQAIFASSLFHMWDYEEQLLVAKRMVAMCEDKAGVMITGRQLGSHLGGRYPMTGMRKDGEKYRNYRHNEETIKGFWLDVGEATGTQWTVDAGTYWGEEMEQTKNAPWAEPQMCMIWWSATRK</sequence>
<dbReference type="PANTHER" id="PTHR35897">
    <property type="entry name" value="METHYLTRANSFERASE AUSD"/>
    <property type="match status" value="1"/>
</dbReference>
<keyword evidence="3" id="KW-0949">S-adenosyl-L-methionine</keyword>
<gene>
    <name evidence="6" type="ORF">PISL3812_07603</name>
</gene>
<dbReference type="Proteomes" id="UP000054383">
    <property type="component" value="Unassembled WGS sequence"/>
</dbReference>
<evidence type="ECO:0000256" key="4">
    <source>
        <dbReference type="ARBA" id="ARBA00038314"/>
    </source>
</evidence>
<dbReference type="InterPro" id="IPR051654">
    <property type="entry name" value="Meroterpenoid_MTases"/>
</dbReference>
<comment type="similarity">
    <text evidence="4">Belongs to the class I-like SAM-binding methyltransferase superfamily.</text>
</comment>
<dbReference type="PANTHER" id="PTHR35897:SF1">
    <property type="entry name" value="METHYLTRANSFERASE AUSD"/>
    <property type="match status" value="1"/>
</dbReference>